<accession>A0A193BSH3</accession>
<keyword evidence="4" id="KW-1185">Reference proteome</keyword>
<protein>
    <submittedName>
        <fullName evidence="3">Uncharacterized protein</fullName>
    </submittedName>
</protein>
<dbReference type="Proteomes" id="UP000093695">
    <property type="component" value="Chromosome"/>
</dbReference>
<evidence type="ECO:0000313" key="4">
    <source>
        <dbReference type="Proteomes" id="UP000093695"/>
    </source>
</evidence>
<proteinExistence type="predicted"/>
<keyword evidence="2" id="KW-1133">Transmembrane helix</keyword>
<feature type="region of interest" description="Disordered" evidence="1">
    <location>
        <begin position="1"/>
        <end position="26"/>
    </location>
</feature>
<evidence type="ECO:0000256" key="1">
    <source>
        <dbReference type="SAM" id="MobiDB-lite"/>
    </source>
</evidence>
<sequence length="129" mass="13682">MTTVPVATGEPPEKPSPDPVTGPLERGSITPIEAPEYVSFDELLDAAFVLQPPCRSHSRGWLGMADRVTSGEWKHTWQAVVLITVVGVVASCVLLAGSVLLQAAALSVTGLGALLWLSRRNADRAPRQA</sequence>
<reference evidence="3 4" key="1">
    <citation type="journal article" date="2015" name="Genome Announc.">
        <title>Draft Genome Sequence of Norvancomycin-Producing Strain Amycolatopsis orientalis CPCC200066.</title>
        <authorList>
            <person name="Lei X."/>
            <person name="Yuan F."/>
            <person name="Shi Y."/>
            <person name="Li X."/>
            <person name="Wang L."/>
            <person name="Hong B."/>
        </authorList>
    </citation>
    <scope>NUCLEOTIDE SEQUENCE [LARGE SCALE GENOMIC DNA]</scope>
    <source>
        <strain evidence="3 4">B-37</strain>
    </source>
</reference>
<gene>
    <name evidence="3" type="ORF">SD37_05295</name>
</gene>
<evidence type="ECO:0000313" key="3">
    <source>
        <dbReference type="EMBL" id="ANN15133.1"/>
    </source>
</evidence>
<dbReference type="EMBL" id="CP016174">
    <property type="protein sequence ID" value="ANN15133.1"/>
    <property type="molecule type" value="Genomic_DNA"/>
</dbReference>
<evidence type="ECO:0000256" key="2">
    <source>
        <dbReference type="SAM" id="Phobius"/>
    </source>
</evidence>
<keyword evidence="2" id="KW-0812">Transmembrane</keyword>
<feature type="transmembrane region" description="Helical" evidence="2">
    <location>
        <begin position="77"/>
        <end position="96"/>
    </location>
</feature>
<dbReference type="RefSeq" id="WP_044852102.1">
    <property type="nucleotide sequence ID" value="NZ_CP016174.1"/>
</dbReference>
<dbReference type="AlphaFoldDB" id="A0A193BSH3"/>
<organism evidence="3 4">
    <name type="scientific">Amycolatopsis orientalis</name>
    <name type="common">Nocardia orientalis</name>
    <dbReference type="NCBI Taxonomy" id="31958"/>
    <lineage>
        <taxon>Bacteria</taxon>
        <taxon>Bacillati</taxon>
        <taxon>Actinomycetota</taxon>
        <taxon>Actinomycetes</taxon>
        <taxon>Pseudonocardiales</taxon>
        <taxon>Pseudonocardiaceae</taxon>
        <taxon>Amycolatopsis</taxon>
    </lineage>
</organism>
<dbReference type="KEGG" id="aori:SD37_05295"/>
<keyword evidence="2" id="KW-0472">Membrane</keyword>
<name>A0A193BSH3_AMYOR</name>